<dbReference type="SUPFAM" id="SSF52047">
    <property type="entry name" value="RNI-like"/>
    <property type="match status" value="1"/>
</dbReference>
<gene>
    <name evidence="2" type="ORF">BT96DRAFT_921386</name>
</gene>
<keyword evidence="3" id="KW-1185">Reference proteome</keyword>
<dbReference type="Proteomes" id="UP000799118">
    <property type="component" value="Unassembled WGS sequence"/>
</dbReference>
<protein>
    <submittedName>
        <fullName evidence="2">Uncharacterized protein</fullName>
    </submittedName>
</protein>
<keyword evidence="1" id="KW-0175">Coiled coil</keyword>
<evidence type="ECO:0000313" key="3">
    <source>
        <dbReference type="Proteomes" id="UP000799118"/>
    </source>
</evidence>
<dbReference type="OrthoDB" id="3217549at2759"/>
<proteinExistence type="predicted"/>
<organism evidence="2 3">
    <name type="scientific">Gymnopus androsaceus JB14</name>
    <dbReference type="NCBI Taxonomy" id="1447944"/>
    <lineage>
        <taxon>Eukaryota</taxon>
        <taxon>Fungi</taxon>
        <taxon>Dikarya</taxon>
        <taxon>Basidiomycota</taxon>
        <taxon>Agaricomycotina</taxon>
        <taxon>Agaricomycetes</taxon>
        <taxon>Agaricomycetidae</taxon>
        <taxon>Agaricales</taxon>
        <taxon>Marasmiineae</taxon>
        <taxon>Omphalotaceae</taxon>
        <taxon>Gymnopus</taxon>
    </lineage>
</organism>
<dbReference type="InterPro" id="IPR032675">
    <property type="entry name" value="LRR_dom_sf"/>
</dbReference>
<dbReference type="EMBL" id="ML769495">
    <property type="protein sequence ID" value="KAE9397551.1"/>
    <property type="molecule type" value="Genomic_DNA"/>
</dbReference>
<evidence type="ECO:0000313" key="2">
    <source>
        <dbReference type="EMBL" id="KAE9397551.1"/>
    </source>
</evidence>
<name>A0A6A4HJ44_9AGAR</name>
<feature type="coiled-coil region" evidence="1">
    <location>
        <begin position="41"/>
        <end position="68"/>
    </location>
</feature>
<dbReference type="Gene3D" id="3.80.10.10">
    <property type="entry name" value="Ribonuclease Inhibitor"/>
    <property type="match status" value="1"/>
</dbReference>
<dbReference type="AlphaFoldDB" id="A0A6A4HJ44"/>
<sequence length="595" mass="67128">MNSYSPAPYLSWNISQSPFASAIHTNYVPSAEDLVHLDALLAQPQLQLMQLESEIARLSREKEIVQKYVEAHRALMSPIRRLPAETLSEIFTHCLPEDRYAVRSVAEAPLLLTTISRGWRRTALDTPSLWRSLHIFLPSRLSSESLQKRVAGSILWLDRARALPIFISFYRDAFERQIPPNDDTLLPNSILGGFVDVLMKFNSGIKELTFTGSNFDRIAGHLDSLLALRNFPILDMFRIRSTGDMIRLGELEDPDLPFASLVQRMPALKKLWIDGFFHHPRQYSQLQLDWEHLTELTIQPLTSRFGLNFSGRELLNMLAHTPRLQSLTFTIVIGNWELGNVVNLPAMRDLRLVFEQRDVLPENMFFQNFFSSIACPALKALHLSQHGAAMPMHILLSSLVSLQEVETLLLDMPMTPNSLLESLSLFPNLRSFEIHGRIKKVDGDESQGILPSFAHNIDNSVLVHLGCNTFSVDGPALLHGRASQPPSLDESAQITNDALLTFLEKRVQMKTLQTCDVFFPEPRSESTEEDLRRIQALLNSGLKLRIRYAKLRPLKYDDSPVAGAWMLSGLGSQITSRAGNVQSDMEGRFGTGIVI</sequence>
<reference evidence="2" key="1">
    <citation type="journal article" date="2019" name="Environ. Microbiol.">
        <title>Fungal ecological strategies reflected in gene transcription - a case study of two litter decomposers.</title>
        <authorList>
            <person name="Barbi F."/>
            <person name="Kohler A."/>
            <person name="Barry K."/>
            <person name="Baskaran P."/>
            <person name="Daum C."/>
            <person name="Fauchery L."/>
            <person name="Ihrmark K."/>
            <person name="Kuo A."/>
            <person name="LaButti K."/>
            <person name="Lipzen A."/>
            <person name="Morin E."/>
            <person name="Grigoriev I.V."/>
            <person name="Henrissat B."/>
            <person name="Lindahl B."/>
            <person name="Martin F."/>
        </authorList>
    </citation>
    <scope>NUCLEOTIDE SEQUENCE</scope>
    <source>
        <strain evidence="2">JB14</strain>
    </source>
</reference>
<accession>A0A6A4HJ44</accession>
<evidence type="ECO:0000256" key="1">
    <source>
        <dbReference type="SAM" id="Coils"/>
    </source>
</evidence>